<dbReference type="InterPro" id="IPR002625">
    <property type="entry name" value="Smr_dom"/>
</dbReference>
<evidence type="ECO:0000313" key="4">
    <source>
        <dbReference type="Proteomes" id="UP000799324"/>
    </source>
</evidence>
<name>A0A6A6SUV0_9PLEO</name>
<dbReference type="EMBL" id="MU004423">
    <property type="protein sequence ID" value="KAF2651526.1"/>
    <property type="molecule type" value="Genomic_DNA"/>
</dbReference>
<reference evidence="3" key="1">
    <citation type="journal article" date="2020" name="Stud. Mycol.">
        <title>101 Dothideomycetes genomes: a test case for predicting lifestyles and emergence of pathogens.</title>
        <authorList>
            <person name="Haridas S."/>
            <person name="Albert R."/>
            <person name="Binder M."/>
            <person name="Bloem J."/>
            <person name="Labutti K."/>
            <person name="Salamov A."/>
            <person name="Andreopoulos B."/>
            <person name="Baker S."/>
            <person name="Barry K."/>
            <person name="Bills G."/>
            <person name="Bluhm B."/>
            <person name="Cannon C."/>
            <person name="Castanera R."/>
            <person name="Culley D."/>
            <person name="Daum C."/>
            <person name="Ezra D."/>
            <person name="Gonzalez J."/>
            <person name="Henrissat B."/>
            <person name="Kuo A."/>
            <person name="Liang C."/>
            <person name="Lipzen A."/>
            <person name="Lutzoni F."/>
            <person name="Magnuson J."/>
            <person name="Mondo S."/>
            <person name="Nolan M."/>
            <person name="Ohm R."/>
            <person name="Pangilinan J."/>
            <person name="Park H.-J."/>
            <person name="Ramirez L."/>
            <person name="Alfaro M."/>
            <person name="Sun H."/>
            <person name="Tritt A."/>
            <person name="Yoshinaga Y."/>
            <person name="Zwiers L.-H."/>
            <person name="Turgeon B."/>
            <person name="Goodwin S."/>
            <person name="Spatafora J."/>
            <person name="Crous P."/>
            <person name="Grigoriev I."/>
        </authorList>
    </citation>
    <scope>NUCLEOTIDE SEQUENCE</scope>
    <source>
        <strain evidence="3">CBS 122681</strain>
    </source>
</reference>
<feature type="compositionally biased region" description="Low complexity" evidence="1">
    <location>
        <begin position="56"/>
        <end position="76"/>
    </location>
</feature>
<dbReference type="InterPro" id="IPR052772">
    <property type="entry name" value="Endo/PolyKinase_Domain-Protein"/>
</dbReference>
<feature type="domain" description="Smr" evidence="2">
    <location>
        <begin position="453"/>
        <end position="539"/>
    </location>
</feature>
<evidence type="ECO:0000259" key="2">
    <source>
        <dbReference type="PROSITE" id="PS50828"/>
    </source>
</evidence>
<dbReference type="OrthoDB" id="443981at2759"/>
<dbReference type="PANTHER" id="PTHR46535">
    <property type="entry name" value="NEDD4-BINDING PROTEIN 2"/>
    <property type="match status" value="1"/>
</dbReference>
<dbReference type="GO" id="GO:0005634">
    <property type="term" value="C:nucleus"/>
    <property type="evidence" value="ECO:0007669"/>
    <property type="project" value="TreeGrafter"/>
</dbReference>
<dbReference type="PANTHER" id="PTHR46535:SF1">
    <property type="entry name" value="NEDD4-BINDING PROTEIN 2"/>
    <property type="match status" value="1"/>
</dbReference>
<keyword evidence="4" id="KW-1185">Reference proteome</keyword>
<organism evidence="3 4">
    <name type="scientific">Lophiostoma macrostomum CBS 122681</name>
    <dbReference type="NCBI Taxonomy" id="1314788"/>
    <lineage>
        <taxon>Eukaryota</taxon>
        <taxon>Fungi</taxon>
        <taxon>Dikarya</taxon>
        <taxon>Ascomycota</taxon>
        <taxon>Pezizomycotina</taxon>
        <taxon>Dothideomycetes</taxon>
        <taxon>Pleosporomycetidae</taxon>
        <taxon>Pleosporales</taxon>
        <taxon>Lophiostomataceae</taxon>
        <taxon>Lophiostoma</taxon>
    </lineage>
</organism>
<feature type="compositionally biased region" description="Basic residues" evidence="1">
    <location>
        <begin position="205"/>
        <end position="217"/>
    </location>
</feature>
<dbReference type="SUPFAM" id="SSF160443">
    <property type="entry name" value="SMR domain-like"/>
    <property type="match status" value="1"/>
</dbReference>
<sequence>MGEDLQLLEQEFCPPIDPALVHAVYADFDGTPDGLQLARELLDGIKQTALEEQATDFDPSGSSSSGAAFQSSPSKPSSDDPELTTDDWTSETTVTDSTTLSNGLSSLSLGGASPPSSGESVEGGYFTDTAQFDTPTKELLLAETFPTLRFDFIAYTLKKCNNDFGQATDELLNHVYFEDAKASPTEEIVVAKGIDAFSEEYHVPQRGKRHKGRRKQKISTSGYTSTTNSESDSPSSPQATNKWLDGNRDVAFIASRTKLSTSTVSSLYHRNGASISATLLAMIEKDITDHRTGQEPETDTVQNALQLVFDFPCVNLEHAVALIRLSAPSTANAHELAKALSMPSGGGKRTQGGLQVIPRYAPIHLSDPTPESSSLPLLPPSALPRTTASLSAARGEAFTQASGAYRKGKSDPLMKAAAGYYSQVGRDLNANLKAMNEADADALVLLQSSSSHLDLHGVSVHSATRIAKARTQIWWNGLGEQRIPGGGRRGVGDGYRIITGLGRHSEGGRGKIGPAVVKALVREGWKVEVGSGELVVLGLARRK</sequence>
<dbReference type="CDD" id="cd14279">
    <property type="entry name" value="CUE"/>
    <property type="match status" value="1"/>
</dbReference>
<dbReference type="GO" id="GO:0004519">
    <property type="term" value="F:endonuclease activity"/>
    <property type="evidence" value="ECO:0007669"/>
    <property type="project" value="TreeGrafter"/>
</dbReference>
<dbReference type="Gene3D" id="3.30.1370.110">
    <property type="match status" value="1"/>
</dbReference>
<dbReference type="Proteomes" id="UP000799324">
    <property type="component" value="Unassembled WGS sequence"/>
</dbReference>
<evidence type="ECO:0000256" key="1">
    <source>
        <dbReference type="SAM" id="MobiDB-lite"/>
    </source>
</evidence>
<feature type="compositionally biased region" description="Acidic residues" evidence="1">
    <location>
        <begin position="79"/>
        <end position="89"/>
    </location>
</feature>
<proteinExistence type="predicted"/>
<protein>
    <recommendedName>
        <fullName evidence="2">Smr domain-containing protein</fullName>
    </recommendedName>
</protein>
<dbReference type="Pfam" id="PF26286">
    <property type="entry name" value="UBA_10"/>
    <property type="match status" value="1"/>
</dbReference>
<dbReference type="AlphaFoldDB" id="A0A6A6SUV0"/>
<feature type="compositionally biased region" description="Low complexity" evidence="1">
    <location>
        <begin position="90"/>
        <end position="124"/>
    </location>
</feature>
<feature type="compositionally biased region" description="Low complexity" evidence="1">
    <location>
        <begin position="224"/>
        <end position="236"/>
    </location>
</feature>
<evidence type="ECO:0000313" key="3">
    <source>
        <dbReference type="EMBL" id="KAF2651526.1"/>
    </source>
</evidence>
<dbReference type="SMART" id="SM01162">
    <property type="entry name" value="DUF1771"/>
    <property type="match status" value="1"/>
</dbReference>
<dbReference type="PROSITE" id="PS50828">
    <property type="entry name" value="SMR"/>
    <property type="match status" value="1"/>
</dbReference>
<feature type="region of interest" description="Disordered" evidence="1">
    <location>
        <begin position="54"/>
        <end position="129"/>
    </location>
</feature>
<dbReference type="InterPro" id="IPR058864">
    <property type="entry name" value="UBA_10"/>
</dbReference>
<dbReference type="InterPro" id="IPR036063">
    <property type="entry name" value="Smr_dom_sf"/>
</dbReference>
<accession>A0A6A6SUV0</accession>
<gene>
    <name evidence="3" type="ORF">K491DRAFT_719718</name>
</gene>
<feature type="region of interest" description="Disordered" evidence="1">
    <location>
        <begin position="201"/>
        <end position="243"/>
    </location>
</feature>
<dbReference type="InterPro" id="IPR013899">
    <property type="entry name" value="DUF1771"/>
</dbReference>